<dbReference type="RefSeq" id="WP_095988144.1">
    <property type="nucleotide sequence ID" value="NZ_CP022098.1"/>
</dbReference>
<dbReference type="InterPro" id="IPR036890">
    <property type="entry name" value="HATPase_C_sf"/>
</dbReference>
<dbReference type="InterPro" id="IPR001789">
    <property type="entry name" value="Sig_transdc_resp-reg_receiver"/>
</dbReference>
<evidence type="ECO:0000313" key="9">
    <source>
        <dbReference type="EMBL" id="ATB40244.1"/>
    </source>
</evidence>
<dbReference type="CDD" id="cd17557">
    <property type="entry name" value="REC_Rcp-like"/>
    <property type="match status" value="1"/>
</dbReference>
<dbReference type="Pfam" id="PF00072">
    <property type="entry name" value="Response_reg"/>
    <property type="match status" value="2"/>
</dbReference>
<dbReference type="InterPro" id="IPR011006">
    <property type="entry name" value="CheY-like_superfamily"/>
</dbReference>
<dbReference type="GO" id="GO:0005886">
    <property type="term" value="C:plasma membrane"/>
    <property type="evidence" value="ECO:0007669"/>
    <property type="project" value="TreeGrafter"/>
</dbReference>
<dbReference type="Gene3D" id="3.40.50.2300">
    <property type="match status" value="2"/>
</dbReference>
<dbReference type="SUPFAM" id="SSF52172">
    <property type="entry name" value="CheY-like"/>
    <property type="match status" value="2"/>
</dbReference>
<feature type="modified residue" description="4-aspartylphosphate" evidence="6">
    <location>
        <position position="219"/>
    </location>
</feature>
<evidence type="ECO:0000256" key="3">
    <source>
        <dbReference type="ARBA" id="ARBA00022553"/>
    </source>
</evidence>
<dbReference type="InterPro" id="IPR005467">
    <property type="entry name" value="His_kinase_dom"/>
</dbReference>
<dbReference type="EMBL" id="CP022098">
    <property type="protein sequence ID" value="ATB40244.1"/>
    <property type="molecule type" value="Genomic_DNA"/>
</dbReference>
<gene>
    <name evidence="9" type="ORF">CYFUS_005692</name>
</gene>
<dbReference type="SUPFAM" id="SSF55874">
    <property type="entry name" value="ATPase domain of HSP90 chaperone/DNA topoisomerase II/histidine kinase"/>
    <property type="match status" value="1"/>
</dbReference>
<dbReference type="SUPFAM" id="SSF47384">
    <property type="entry name" value="Homodimeric domain of signal transducing histidine kinase"/>
    <property type="match status" value="1"/>
</dbReference>
<evidence type="ECO:0000256" key="1">
    <source>
        <dbReference type="ARBA" id="ARBA00000085"/>
    </source>
</evidence>
<evidence type="ECO:0000256" key="2">
    <source>
        <dbReference type="ARBA" id="ARBA00012438"/>
    </source>
</evidence>
<dbReference type="GO" id="GO:0009927">
    <property type="term" value="F:histidine phosphotransfer kinase activity"/>
    <property type="evidence" value="ECO:0007669"/>
    <property type="project" value="TreeGrafter"/>
</dbReference>
<dbReference type="Gene3D" id="3.30.565.10">
    <property type="entry name" value="Histidine kinase-like ATPase, C-terminal domain"/>
    <property type="match status" value="1"/>
</dbReference>
<evidence type="ECO:0000256" key="5">
    <source>
        <dbReference type="ARBA" id="ARBA00022777"/>
    </source>
</evidence>
<dbReference type="PROSITE" id="PS50110">
    <property type="entry name" value="RESPONSE_REGULATORY"/>
    <property type="match status" value="2"/>
</dbReference>
<keyword evidence="5" id="KW-0418">Kinase</keyword>
<dbReference type="FunFam" id="3.30.565.10:FF:000006">
    <property type="entry name" value="Sensor histidine kinase WalK"/>
    <property type="match status" value="1"/>
</dbReference>
<protein>
    <recommendedName>
        <fullName evidence="2">histidine kinase</fullName>
        <ecNumber evidence="2">2.7.13.3</ecNumber>
    </recommendedName>
</protein>
<reference evidence="9 10" key="1">
    <citation type="submission" date="2017-06" db="EMBL/GenBank/DDBJ databases">
        <title>Sequencing and comparative analysis of myxobacterial genomes.</title>
        <authorList>
            <person name="Rupp O."/>
            <person name="Goesmann A."/>
            <person name="Sogaard-Andersen L."/>
        </authorList>
    </citation>
    <scope>NUCLEOTIDE SEQUENCE [LARGE SCALE GENOMIC DNA]</scope>
    <source>
        <strain evidence="9 10">DSM 52655</strain>
    </source>
</reference>
<name>A0A250J8M5_9BACT</name>
<evidence type="ECO:0000256" key="6">
    <source>
        <dbReference type="PROSITE-ProRule" id="PRU00169"/>
    </source>
</evidence>
<dbReference type="PROSITE" id="PS50109">
    <property type="entry name" value="HIS_KIN"/>
    <property type="match status" value="1"/>
</dbReference>
<evidence type="ECO:0000256" key="4">
    <source>
        <dbReference type="ARBA" id="ARBA00022679"/>
    </source>
</evidence>
<dbReference type="CDD" id="cd00156">
    <property type="entry name" value="REC"/>
    <property type="match status" value="1"/>
</dbReference>
<dbReference type="AlphaFoldDB" id="A0A250J8M5"/>
<evidence type="ECO:0000259" key="8">
    <source>
        <dbReference type="PROSITE" id="PS50110"/>
    </source>
</evidence>
<dbReference type="InterPro" id="IPR036097">
    <property type="entry name" value="HisK_dim/P_sf"/>
</dbReference>
<dbReference type="Pfam" id="PF00512">
    <property type="entry name" value="HisKA"/>
    <property type="match status" value="1"/>
</dbReference>
<keyword evidence="4" id="KW-0808">Transferase</keyword>
<dbReference type="SMART" id="SM00388">
    <property type="entry name" value="HisKA"/>
    <property type="match status" value="1"/>
</dbReference>
<evidence type="ECO:0000259" key="7">
    <source>
        <dbReference type="PROSITE" id="PS50109"/>
    </source>
</evidence>
<keyword evidence="3 6" id="KW-0597">Phosphoprotein</keyword>
<feature type="modified residue" description="4-aspartylphosphate" evidence="6">
    <location>
        <position position="64"/>
    </location>
</feature>
<dbReference type="InterPro" id="IPR003661">
    <property type="entry name" value="HisK_dim/P_dom"/>
</dbReference>
<dbReference type="SMART" id="SM00448">
    <property type="entry name" value="REC"/>
    <property type="match status" value="2"/>
</dbReference>
<dbReference type="InterPro" id="IPR003594">
    <property type="entry name" value="HATPase_dom"/>
</dbReference>
<dbReference type="EC" id="2.7.13.3" evidence="2"/>
<proteinExistence type="predicted"/>
<dbReference type="InterPro" id="IPR004358">
    <property type="entry name" value="Sig_transdc_His_kin-like_C"/>
</dbReference>
<accession>A0A250J8M5</accession>
<feature type="domain" description="Histidine kinase" evidence="7">
    <location>
        <begin position="321"/>
        <end position="540"/>
    </location>
</feature>
<sequence length="542" mass="60419">MMLPIEVLLVEDNPADADLTREALAESKLLVNLEVVDDGEKAESYLLRLPPYEKAVHPHLVLLDLNLPRRNGREVLRTIRSTPTLKHIPVVVLSSSNTEMDVLKTYGLGANCYVVKPVRFTDFFEIVRIVGEFWFTVVRLPPPELCTGEPSTPSPLPKLPATPMETPLQVLLVEDNPGDADLVREYLEPHPAWTLSVRGTLREALEFAAAQRVDVVLLDLGLPDCQGLNSLEQMVEQLPTTPIVVLTGHEGSTLGRVMVRAGAQDYLEKDRLDGNLLTRSIAYSVERAWASRERDALLARANVARERAEDAVLLRDEFLSVASHELKTPLTTLLLQQQMVERALAQGGRAPDRDSLQQRTLAMHKQCERLSRLVDSLLDVSRLSTGRMMLERSRVELTQLARECIERLSPQVEASGGTVSLEAPTPVEGNWDRFRLEQVVVNLLTNALKYGEGKPVELIVRREGESAVLVVRDHGMGIREEDQRRIFDRFERAAPARHFGGVGLGLYITRQIVNAHAGTIEVTSKPGEGSTFKVRLPLRTQA</sequence>
<dbReference type="PANTHER" id="PTHR43047:SF72">
    <property type="entry name" value="OSMOSENSING HISTIDINE PROTEIN KINASE SLN1"/>
    <property type="match status" value="1"/>
</dbReference>
<dbReference type="GO" id="GO:0000155">
    <property type="term" value="F:phosphorelay sensor kinase activity"/>
    <property type="evidence" value="ECO:0007669"/>
    <property type="project" value="InterPro"/>
</dbReference>
<dbReference type="Pfam" id="PF02518">
    <property type="entry name" value="HATPase_c"/>
    <property type="match status" value="1"/>
</dbReference>
<dbReference type="Proteomes" id="UP000217257">
    <property type="component" value="Chromosome"/>
</dbReference>
<dbReference type="PRINTS" id="PR00344">
    <property type="entry name" value="BCTRLSENSOR"/>
</dbReference>
<organism evidence="9 10">
    <name type="scientific">Cystobacter fuscus</name>
    <dbReference type="NCBI Taxonomy" id="43"/>
    <lineage>
        <taxon>Bacteria</taxon>
        <taxon>Pseudomonadati</taxon>
        <taxon>Myxococcota</taxon>
        <taxon>Myxococcia</taxon>
        <taxon>Myxococcales</taxon>
        <taxon>Cystobacterineae</taxon>
        <taxon>Archangiaceae</taxon>
        <taxon>Cystobacter</taxon>
    </lineage>
</organism>
<dbReference type="Gene3D" id="1.10.287.130">
    <property type="match status" value="1"/>
</dbReference>
<comment type="catalytic activity">
    <reaction evidence="1">
        <text>ATP + protein L-histidine = ADP + protein N-phospho-L-histidine.</text>
        <dbReference type="EC" id="2.7.13.3"/>
    </reaction>
</comment>
<dbReference type="PANTHER" id="PTHR43047">
    <property type="entry name" value="TWO-COMPONENT HISTIDINE PROTEIN KINASE"/>
    <property type="match status" value="1"/>
</dbReference>
<feature type="domain" description="Response regulatory" evidence="8">
    <location>
        <begin position="6"/>
        <end position="131"/>
    </location>
</feature>
<dbReference type="SMART" id="SM00387">
    <property type="entry name" value="HATPase_c"/>
    <property type="match status" value="1"/>
</dbReference>
<dbReference type="KEGG" id="cfus:CYFUS_005692"/>
<evidence type="ECO:0000313" key="10">
    <source>
        <dbReference type="Proteomes" id="UP000217257"/>
    </source>
</evidence>
<feature type="domain" description="Response regulatory" evidence="8">
    <location>
        <begin position="169"/>
        <end position="284"/>
    </location>
</feature>